<feature type="signal peptide" evidence="1">
    <location>
        <begin position="1"/>
        <end position="19"/>
    </location>
</feature>
<evidence type="ECO:0000313" key="3">
    <source>
        <dbReference type="Proteomes" id="UP000285906"/>
    </source>
</evidence>
<organism evidence="2 3">
    <name type="scientific">Epilithonimonas arachidiradicis</name>
    <dbReference type="NCBI Taxonomy" id="1617282"/>
    <lineage>
        <taxon>Bacteria</taxon>
        <taxon>Pseudomonadati</taxon>
        <taxon>Bacteroidota</taxon>
        <taxon>Flavobacteriia</taxon>
        <taxon>Flavobacteriales</taxon>
        <taxon>Weeksellaceae</taxon>
        <taxon>Chryseobacterium group</taxon>
        <taxon>Epilithonimonas</taxon>
    </lineage>
</organism>
<comment type="caution">
    <text evidence="2">The sequence shown here is derived from an EMBL/GenBank/DDBJ whole genome shotgun (WGS) entry which is preliminary data.</text>
</comment>
<name>A0A420CXC4_9FLAO</name>
<gene>
    <name evidence="2" type="ORF">BXY58_2639</name>
</gene>
<protein>
    <submittedName>
        <fullName evidence="2">Uncharacterized protein</fullName>
    </submittedName>
</protein>
<sequence length="112" mass="12950">MRGQTFKSFIFLCFSFLFAQFNSQWADNFLRSSSASICPHELIAEMMTETFLNTKAVTIVVKNVSKQFVEIHSSYFKNSEETVLKTEKVQDQVISTTLFCAIKSYLHLLQLF</sequence>
<keyword evidence="1" id="KW-0732">Signal</keyword>
<accession>A0A420CXC4</accession>
<dbReference type="Proteomes" id="UP000285906">
    <property type="component" value="Unassembled WGS sequence"/>
</dbReference>
<evidence type="ECO:0000256" key="1">
    <source>
        <dbReference type="SAM" id="SignalP"/>
    </source>
</evidence>
<proteinExistence type="predicted"/>
<reference evidence="2 3" key="1">
    <citation type="submission" date="2018-09" db="EMBL/GenBank/DDBJ databases">
        <title>Genomic Encyclopedia of Archaeal and Bacterial Type Strains, Phase II (KMG-II): from individual species to whole genera.</title>
        <authorList>
            <person name="Goeker M."/>
        </authorList>
    </citation>
    <scope>NUCLEOTIDE SEQUENCE [LARGE SCALE GENOMIC DNA]</scope>
    <source>
        <strain evidence="2 3">DSM 27620</strain>
    </source>
</reference>
<evidence type="ECO:0000313" key="2">
    <source>
        <dbReference type="EMBL" id="RKE83088.1"/>
    </source>
</evidence>
<dbReference type="EMBL" id="RAQH01000008">
    <property type="protein sequence ID" value="RKE83088.1"/>
    <property type="molecule type" value="Genomic_DNA"/>
</dbReference>
<feature type="chain" id="PRO_5019172201" evidence="1">
    <location>
        <begin position="20"/>
        <end position="112"/>
    </location>
</feature>
<dbReference type="AlphaFoldDB" id="A0A420CXC4"/>